<organism evidence="1 2">
    <name type="scientific">Plasmodium falciparum Vietnam Oak-Knoll</name>
    <name type="common">FVO</name>
    <dbReference type="NCBI Taxonomy" id="1036723"/>
    <lineage>
        <taxon>Eukaryota</taxon>
        <taxon>Sar</taxon>
        <taxon>Alveolata</taxon>
        <taxon>Apicomplexa</taxon>
        <taxon>Aconoidasida</taxon>
        <taxon>Haemosporida</taxon>
        <taxon>Plasmodiidae</taxon>
        <taxon>Plasmodium</taxon>
        <taxon>Plasmodium (Laverania)</taxon>
    </lineage>
</organism>
<reference evidence="1 2" key="1">
    <citation type="submission" date="2013-02" db="EMBL/GenBank/DDBJ databases">
        <title>The Genome Annotation of Plasmodium falciparum Vietnam Oak-Knoll (FVO).</title>
        <authorList>
            <consortium name="The Broad Institute Genome Sequencing Platform"/>
            <consortium name="The Broad Institute Genome Sequencing Center for Infectious Disease"/>
            <person name="Neafsey D."/>
            <person name="Hoffman S."/>
            <person name="Volkman S."/>
            <person name="Rosenthal P."/>
            <person name="Walker B."/>
            <person name="Young S.K."/>
            <person name="Zeng Q."/>
            <person name="Gargeya S."/>
            <person name="Fitzgerald M."/>
            <person name="Haas B."/>
            <person name="Abouelleil A."/>
            <person name="Allen A.W."/>
            <person name="Alvarado L."/>
            <person name="Arachchi H.M."/>
            <person name="Berlin A.M."/>
            <person name="Chapman S.B."/>
            <person name="Gainer-Dewar J."/>
            <person name="Goldberg J."/>
            <person name="Griggs A."/>
            <person name="Gujja S."/>
            <person name="Hansen M."/>
            <person name="Howarth C."/>
            <person name="Imamovic A."/>
            <person name="Ireland A."/>
            <person name="Larimer J."/>
            <person name="McCowan C."/>
            <person name="Murphy C."/>
            <person name="Pearson M."/>
            <person name="Poon T.W."/>
            <person name="Priest M."/>
            <person name="Roberts A."/>
            <person name="Saif S."/>
            <person name="Shea T."/>
            <person name="Sisk P."/>
            <person name="Sykes S."/>
            <person name="Wortman J."/>
            <person name="Nusbaum C."/>
            <person name="Birren B."/>
        </authorList>
    </citation>
    <scope>NUCLEOTIDE SEQUENCE [LARGE SCALE GENOMIC DNA]</scope>
    <source>
        <strain evidence="2">Vietnam Oak-Knoll (FVO)</strain>
    </source>
</reference>
<protein>
    <submittedName>
        <fullName evidence="1">Uncharacterized protein</fullName>
    </submittedName>
</protein>
<gene>
    <name evidence="1" type="ORF">PFFVO_00115</name>
</gene>
<name>A0A024VES7_PLAFA</name>
<dbReference type="EMBL" id="KI925008">
    <property type="protein sequence ID" value="ETW20989.1"/>
    <property type="molecule type" value="Genomic_DNA"/>
</dbReference>
<evidence type="ECO:0000313" key="1">
    <source>
        <dbReference type="EMBL" id="ETW20989.1"/>
    </source>
</evidence>
<reference evidence="1 2" key="2">
    <citation type="submission" date="2013-02" db="EMBL/GenBank/DDBJ databases">
        <title>The Genome Sequence of Plasmodium falciparum Vietnam Oak-Knoll (FVO).</title>
        <authorList>
            <consortium name="The Broad Institute Genome Sequencing Platform"/>
            <consortium name="The Broad Institute Genome Sequencing Center for Infectious Disease"/>
            <person name="Neafsey D."/>
            <person name="Cheeseman I."/>
            <person name="Volkman S."/>
            <person name="Adams J."/>
            <person name="Walker B."/>
            <person name="Young S.K."/>
            <person name="Zeng Q."/>
            <person name="Gargeya S."/>
            <person name="Fitzgerald M."/>
            <person name="Haas B."/>
            <person name="Abouelleil A."/>
            <person name="Alvarado L."/>
            <person name="Arachchi H.M."/>
            <person name="Berlin A.M."/>
            <person name="Chapman S.B."/>
            <person name="Dewar J."/>
            <person name="Goldberg J."/>
            <person name="Griggs A."/>
            <person name="Gujja S."/>
            <person name="Hansen M."/>
            <person name="Howarth C."/>
            <person name="Imamovic A."/>
            <person name="Larimer J."/>
            <person name="McCowan C."/>
            <person name="Murphy C."/>
            <person name="Neiman D."/>
            <person name="Pearson M."/>
            <person name="Priest M."/>
            <person name="Roberts A."/>
            <person name="Saif S."/>
            <person name="Shea T."/>
            <person name="Sisk P."/>
            <person name="Sykes S."/>
            <person name="Wortman J."/>
            <person name="Nusbaum C."/>
            <person name="Birren B."/>
        </authorList>
    </citation>
    <scope>NUCLEOTIDE SEQUENCE [LARGE SCALE GENOMIC DNA]</scope>
    <source>
        <strain evidence="2">Vietnam Oak-Knoll (FVO)</strain>
    </source>
</reference>
<dbReference type="Proteomes" id="UP000030690">
    <property type="component" value="Unassembled WGS sequence"/>
</dbReference>
<proteinExistence type="predicted"/>
<evidence type="ECO:0000313" key="2">
    <source>
        <dbReference type="Proteomes" id="UP000030690"/>
    </source>
</evidence>
<sequence length="83" mass="9843">MNKLIESFISKMYLNNDIRFGNNNFSKATNVKKFNEEEENEVFNIKKVKLKNKYRKKVSLNGIIHTVEILTNYNKGNKKNMNK</sequence>
<accession>A0A024VES7</accession>
<dbReference type="AlphaFoldDB" id="A0A024VES7"/>